<evidence type="ECO:0000313" key="4">
    <source>
        <dbReference type="Proteomes" id="UP000317429"/>
    </source>
</evidence>
<dbReference type="Gene3D" id="2.60.120.260">
    <property type="entry name" value="Galactose-binding domain-like"/>
    <property type="match status" value="1"/>
</dbReference>
<dbReference type="NCBIfam" id="TIGR04362">
    <property type="entry name" value="choice_anch_C"/>
    <property type="match status" value="1"/>
</dbReference>
<reference evidence="3 4" key="1">
    <citation type="submission" date="2019-02" db="EMBL/GenBank/DDBJ databases">
        <title>Deep-cultivation of Planctomycetes and their phenomic and genomic characterization uncovers novel biology.</title>
        <authorList>
            <person name="Wiegand S."/>
            <person name="Jogler M."/>
            <person name="Boedeker C."/>
            <person name="Pinto D."/>
            <person name="Vollmers J."/>
            <person name="Rivas-Marin E."/>
            <person name="Kohn T."/>
            <person name="Peeters S.H."/>
            <person name="Heuer A."/>
            <person name="Rast P."/>
            <person name="Oberbeckmann S."/>
            <person name="Bunk B."/>
            <person name="Jeske O."/>
            <person name="Meyerdierks A."/>
            <person name="Storesund J.E."/>
            <person name="Kallscheuer N."/>
            <person name="Luecker S."/>
            <person name="Lage O.M."/>
            <person name="Pohl T."/>
            <person name="Merkel B.J."/>
            <person name="Hornburger P."/>
            <person name="Mueller R.-W."/>
            <person name="Bruemmer F."/>
            <person name="Labrenz M."/>
            <person name="Spormann A.M."/>
            <person name="Op den Camp H."/>
            <person name="Overmann J."/>
            <person name="Amann R."/>
            <person name="Jetten M.S.M."/>
            <person name="Mascher T."/>
            <person name="Medema M.H."/>
            <person name="Devos D.P."/>
            <person name="Kaster A.-K."/>
            <person name="Ovreas L."/>
            <person name="Rohde M."/>
            <person name="Galperin M.Y."/>
            <person name="Jogler C."/>
        </authorList>
    </citation>
    <scope>NUCLEOTIDE SEQUENCE [LARGE SCALE GENOMIC DNA]</scope>
    <source>
        <strain evidence="3 4">Pla175</strain>
    </source>
</reference>
<feature type="domain" description="DUF642" evidence="2">
    <location>
        <begin position="27"/>
        <end position="180"/>
    </location>
</feature>
<dbReference type="InterPro" id="IPR027576">
    <property type="entry name" value="Choice_anch_C_dom"/>
</dbReference>
<keyword evidence="4" id="KW-1185">Reference proteome</keyword>
<dbReference type="KEGG" id="pnd:Pla175_27070"/>
<dbReference type="InterPro" id="IPR006946">
    <property type="entry name" value="DGR2-like_dom"/>
</dbReference>
<dbReference type="Proteomes" id="UP000317429">
    <property type="component" value="Chromosome"/>
</dbReference>
<accession>A0A518DCV7</accession>
<dbReference type="OrthoDB" id="291501at2"/>
<evidence type="ECO:0000313" key="3">
    <source>
        <dbReference type="EMBL" id="QDU89318.1"/>
    </source>
</evidence>
<dbReference type="Pfam" id="PF04862">
    <property type="entry name" value="DUF642"/>
    <property type="match status" value="1"/>
</dbReference>
<name>A0A518DCV7_9BACT</name>
<organism evidence="3 4">
    <name type="scientific">Pirellulimonas nuda</name>
    <dbReference type="NCBI Taxonomy" id="2528009"/>
    <lineage>
        <taxon>Bacteria</taxon>
        <taxon>Pseudomonadati</taxon>
        <taxon>Planctomycetota</taxon>
        <taxon>Planctomycetia</taxon>
        <taxon>Pirellulales</taxon>
        <taxon>Lacipirellulaceae</taxon>
        <taxon>Pirellulimonas</taxon>
    </lineage>
</organism>
<keyword evidence="1" id="KW-0732">Signal</keyword>
<gene>
    <name evidence="3" type="ORF">Pla175_27070</name>
</gene>
<evidence type="ECO:0000256" key="1">
    <source>
        <dbReference type="SAM" id="SignalP"/>
    </source>
</evidence>
<dbReference type="AlphaFoldDB" id="A0A518DCV7"/>
<sequence precursor="true">MHHPFRTLSLAAWLLCVLLGATARAGFVTNGGFEDPAVVGRFQTFSSGETLSGWQVGPGGVDVVHQAWQAAAGTQSVDLSATDAGSISQLLALTPGQTYDLAFWLAGNPQGGPALREMEVFWAGGSLGVFAFDATGRTPTAMGWQAHRLTGLSAPAGAVELRFTSLTRSAFGPTLDGVSVVASAVPEPPGSALLGLGSVLAWLGLGRRPRAVG</sequence>
<dbReference type="EMBL" id="CP036291">
    <property type="protein sequence ID" value="QDU89318.1"/>
    <property type="molecule type" value="Genomic_DNA"/>
</dbReference>
<feature type="chain" id="PRO_5021835855" description="DUF642 domain-containing protein" evidence="1">
    <location>
        <begin position="26"/>
        <end position="213"/>
    </location>
</feature>
<dbReference type="RefSeq" id="WP_145285612.1">
    <property type="nucleotide sequence ID" value="NZ_CP036291.1"/>
</dbReference>
<proteinExistence type="predicted"/>
<feature type="signal peptide" evidence="1">
    <location>
        <begin position="1"/>
        <end position="25"/>
    </location>
</feature>
<evidence type="ECO:0000259" key="2">
    <source>
        <dbReference type="Pfam" id="PF04862"/>
    </source>
</evidence>
<protein>
    <recommendedName>
        <fullName evidence="2">DUF642 domain-containing protein</fullName>
    </recommendedName>
</protein>